<reference evidence="1" key="1">
    <citation type="submission" date="2009-07" db="EMBL/GenBank/DDBJ databases">
        <authorList>
            <person name="Weinstock G."/>
            <person name="Sodergren E."/>
            <person name="Clifton S."/>
            <person name="Fulton L."/>
            <person name="Fulton B."/>
            <person name="Courtney L."/>
            <person name="Fronick C."/>
            <person name="Harrison M."/>
            <person name="Strong C."/>
            <person name="Farmer C."/>
            <person name="Delahaunty K."/>
            <person name="Markovic C."/>
            <person name="Hall O."/>
            <person name="Minx P."/>
            <person name="Tomlinson C."/>
            <person name="Mitreva M."/>
            <person name="Nelson J."/>
            <person name="Hou S."/>
            <person name="Wollam A."/>
            <person name="Pepin K.H."/>
            <person name="Johnson M."/>
            <person name="Bhonagiri V."/>
            <person name="Nash W.E."/>
            <person name="Warren W."/>
            <person name="Chinwalla A."/>
            <person name="Mardis E.R."/>
            <person name="Wilson R.K."/>
        </authorList>
    </citation>
    <scope>NUCLEOTIDE SEQUENCE [LARGE SCALE GENOMIC DNA]</scope>
    <source>
        <strain evidence="1">DSM 14469</strain>
    </source>
</reference>
<sequence>MHTTKTSGGRFLVVLNDEGIRQIEVNKKISAEFWKNVSFLC</sequence>
<gene>
    <name evidence="1" type="ORF">BRYFOR_05405</name>
</gene>
<evidence type="ECO:0000313" key="2">
    <source>
        <dbReference type="Proteomes" id="UP000005561"/>
    </source>
</evidence>
<name>C6L9W4_9FIRM</name>
<dbReference type="AlphaFoldDB" id="C6L9W4"/>
<organism evidence="1 2">
    <name type="scientific">Marvinbryantia formatexigens DSM 14469</name>
    <dbReference type="NCBI Taxonomy" id="478749"/>
    <lineage>
        <taxon>Bacteria</taxon>
        <taxon>Bacillati</taxon>
        <taxon>Bacillota</taxon>
        <taxon>Clostridia</taxon>
        <taxon>Lachnospirales</taxon>
        <taxon>Lachnospiraceae</taxon>
        <taxon>Marvinbryantia</taxon>
    </lineage>
</organism>
<dbReference type="EMBL" id="ACCL02000002">
    <property type="protein sequence ID" value="EET62371.1"/>
    <property type="molecule type" value="Genomic_DNA"/>
</dbReference>
<protein>
    <submittedName>
        <fullName evidence="1">Uncharacterized protein</fullName>
    </submittedName>
</protein>
<accession>C6L9W4</accession>
<proteinExistence type="predicted"/>
<evidence type="ECO:0000313" key="1">
    <source>
        <dbReference type="EMBL" id="EET62371.1"/>
    </source>
</evidence>
<dbReference type="Proteomes" id="UP000005561">
    <property type="component" value="Unassembled WGS sequence"/>
</dbReference>
<keyword evidence="2" id="KW-1185">Reference proteome</keyword>
<comment type="caution">
    <text evidence="1">The sequence shown here is derived from an EMBL/GenBank/DDBJ whole genome shotgun (WGS) entry which is preliminary data.</text>
</comment>